<dbReference type="Proteomes" id="UP001317742">
    <property type="component" value="Chromosome"/>
</dbReference>
<dbReference type="Pfam" id="PF00497">
    <property type="entry name" value="SBP_bac_3"/>
    <property type="match status" value="1"/>
</dbReference>
<proteinExistence type="predicted"/>
<keyword evidence="2" id="KW-1133">Transmembrane helix</keyword>
<feature type="domain" description="Solute-binding protein family 3/N-terminal" evidence="4">
    <location>
        <begin position="24"/>
        <end position="239"/>
    </location>
</feature>
<dbReference type="PANTHER" id="PTHR35936">
    <property type="entry name" value="MEMBRANE-BOUND LYTIC MUREIN TRANSGLYCOSYLASE F"/>
    <property type="match status" value="1"/>
</dbReference>
<reference evidence="5 6" key="1">
    <citation type="submission" date="2022-08" db="EMBL/GenBank/DDBJ databases">
        <title>Genome Sequence of the sulphate-reducing bacterium, Pseudodesulfovibrio sp. SYK.</title>
        <authorList>
            <person name="Kondo R."/>
            <person name="Kataoka T."/>
        </authorList>
    </citation>
    <scope>NUCLEOTIDE SEQUENCE [LARGE SCALE GENOMIC DNA]</scope>
    <source>
        <strain evidence="5 6">SYK</strain>
    </source>
</reference>
<organism evidence="5 6">
    <name type="scientific">Pseudodesulfovibrio nedwellii</name>
    <dbReference type="NCBI Taxonomy" id="2973072"/>
    <lineage>
        <taxon>Bacteria</taxon>
        <taxon>Pseudomonadati</taxon>
        <taxon>Thermodesulfobacteriota</taxon>
        <taxon>Desulfovibrionia</taxon>
        <taxon>Desulfovibrionales</taxon>
        <taxon>Desulfovibrionaceae</taxon>
    </lineage>
</organism>
<gene>
    <name evidence="5" type="ORF">SYK_16450</name>
</gene>
<evidence type="ECO:0000313" key="5">
    <source>
        <dbReference type="EMBL" id="BDQ37285.1"/>
    </source>
</evidence>
<evidence type="ECO:0000256" key="2">
    <source>
        <dbReference type="SAM" id="Phobius"/>
    </source>
</evidence>
<name>A0ABN6S617_9BACT</name>
<keyword evidence="6" id="KW-1185">Reference proteome</keyword>
<accession>A0ABN6S617</accession>
<dbReference type="SUPFAM" id="SSF53850">
    <property type="entry name" value="Periplasmic binding protein-like II"/>
    <property type="match status" value="1"/>
</dbReference>
<sequence length="275" mass="31522">MLNLSIGVLFLLLAVPTPSAAKQKLIVTHDSNYEPLVYINAQGLPQGYLIDFWKHFGEVNNIDIRFKLGDWQETLDWVRTGQADVHGGLFYTKKRNEYLDFGEPITNLSAAIYIAKGLNWDDIKLFPVGIVAGGYTEHFMQHSWPNHPIRPFPQARDMIKAAVDGDIKAFVADQPIAVFYLRKFKAQGRFLKEKDAYRNTLRVAVADGRNDLRTLVQNGWKRLDAKRLNYIRSKWFLDVTHDRGWALTGILMVAVVMFIGLLCRILGRRYTPPEE</sequence>
<evidence type="ECO:0000256" key="1">
    <source>
        <dbReference type="ARBA" id="ARBA00022729"/>
    </source>
</evidence>
<keyword evidence="1 3" id="KW-0732">Signal</keyword>
<keyword evidence="2" id="KW-0472">Membrane</keyword>
<dbReference type="InterPro" id="IPR001638">
    <property type="entry name" value="Solute-binding_3/MltF_N"/>
</dbReference>
<dbReference type="SMART" id="SM00062">
    <property type="entry name" value="PBPb"/>
    <property type="match status" value="1"/>
</dbReference>
<evidence type="ECO:0000259" key="4">
    <source>
        <dbReference type="SMART" id="SM00062"/>
    </source>
</evidence>
<dbReference type="CDD" id="cd13706">
    <property type="entry name" value="PBP2_HisK_like_1"/>
    <property type="match status" value="1"/>
</dbReference>
<dbReference type="RefSeq" id="WP_281763138.1">
    <property type="nucleotide sequence ID" value="NZ_AP026709.1"/>
</dbReference>
<feature type="signal peptide" evidence="3">
    <location>
        <begin position="1"/>
        <end position="21"/>
    </location>
</feature>
<evidence type="ECO:0000256" key="3">
    <source>
        <dbReference type="SAM" id="SignalP"/>
    </source>
</evidence>
<evidence type="ECO:0000313" key="6">
    <source>
        <dbReference type="Proteomes" id="UP001317742"/>
    </source>
</evidence>
<keyword evidence="2" id="KW-0812">Transmembrane</keyword>
<feature type="transmembrane region" description="Helical" evidence="2">
    <location>
        <begin position="244"/>
        <end position="267"/>
    </location>
</feature>
<dbReference type="Gene3D" id="3.40.190.10">
    <property type="entry name" value="Periplasmic binding protein-like II"/>
    <property type="match status" value="2"/>
</dbReference>
<feature type="chain" id="PRO_5046099723" description="Solute-binding protein family 3/N-terminal domain-containing protein" evidence="3">
    <location>
        <begin position="22"/>
        <end position="275"/>
    </location>
</feature>
<protein>
    <recommendedName>
        <fullName evidence="4">Solute-binding protein family 3/N-terminal domain-containing protein</fullName>
    </recommendedName>
</protein>
<dbReference type="EMBL" id="AP026709">
    <property type="protein sequence ID" value="BDQ37285.1"/>
    <property type="molecule type" value="Genomic_DNA"/>
</dbReference>